<evidence type="ECO:0000313" key="1">
    <source>
        <dbReference type="EMBL" id="MBH8571962.1"/>
    </source>
</evidence>
<comment type="caution">
    <text evidence="1">The sequence shown here is derived from an EMBL/GenBank/DDBJ whole genome shotgun (WGS) entry which is preliminary data.</text>
</comment>
<gene>
    <name evidence="1" type="ORF">I8752_02720</name>
</gene>
<sequence>MNQPKITNCPKCEGTGLHKRKKCDLCGGDGWVELEEATEELRCLWSKQDLGILTDEEYQRLTELGY</sequence>
<dbReference type="EMBL" id="JAECZA010000005">
    <property type="protein sequence ID" value="MBH8571962.1"/>
    <property type="molecule type" value="Genomic_DNA"/>
</dbReference>
<dbReference type="Gene3D" id="6.20.20.10">
    <property type="match status" value="1"/>
</dbReference>
<dbReference type="InterPro" id="IPR036410">
    <property type="entry name" value="HSP_DnaJ_Cys-rich_dom_sf"/>
</dbReference>
<keyword evidence="2" id="KW-1185">Reference proteome</keyword>
<protein>
    <submittedName>
        <fullName evidence="1">Uncharacterized protein</fullName>
    </submittedName>
</protein>
<reference evidence="1 2" key="1">
    <citation type="journal article" date="2021" name="Int. J. Syst. Evol. Microbiol.">
        <title>Amazonocrinis nigriterrae gen. nov., sp. nov., Atlanticothrix silvestris gen. nov., sp. nov. and Dendronalium phyllosphericum gen. nov., sp. nov., nostocacean cyanobacteria from Brazilian environments.</title>
        <authorList>
            <person name="Alvarenga D.O."/>
            <person name="Andreote A.P.D."/>
            <person name="Branco L.H.Z."/>
            <person name="Delbaje E."/>
            <person name="Cruz R.B."/>
            <person name="Varani A.M."/>
            <person name="Fiore M.F."/>
        </authorList>
    </citation>
    <scope>NUCLEOTIDE SEQUENCE [LARGE SCALE GENOMIC DNA]</scope>
    <source>
        <strain evidence="1 2">CENA369</strain>
    </source>
</reference>
<dbReference type="AlphaFoldDB" id="A0A8J7I3V5"/>
<organism evidence="1 2">
    <name type="scientific">Dendronalium phyllosphericum CENA369</name>
    <dbReference type="NCBI Taxonomy" id="1725256"/>
    <lineage>
        <taxon>Bacteria</taxon>
        <taxon>Bacillati</taxon>
        <taxon>Cyanobacteriota</taxon>
        <taxon>Cyanophyceae</taxon>
        <taxon>Nostocales</taxon>
        <taxon>Nostocaceae</taxon>
        <taxon>Dendronalium</taxon>
        <taxon>Dendronalium phyllosphericum</taxon>
    </lineage>
</organism>
<dbReference type="RefSeq" id="WP_214430798.1">
    <property type="nucleotide sequence ID" value="NZ_CAWPUQ010000284.1"/>
</dbReference>
<dbReference type="Proteomes" id="UP000662314">
    <property type="component" value="Unassembled WGS sequence"/>
</dbReference>
<name>A0A8J7I3V5_9NOST</name>
<dbReference type="SUPFAM" id="SSF57938">
    <property type="entry name" value="DnaJ/Hsp40 cysteine-rich domain"/>
    <property type="match status" value="1"/>
</dbReference>
<proteinExistence type="predicted"/>
<evidence type="ECO:0000313" key="2">
    <source>
        <dbReference type="Proteomes" id="UP000662314"/>
    </source>
</evidence>
<accession>A0A8J7I3V5</accession>